<evidence type="ECO:0008006" key="4">
    <source>
        <dbReference type="Google" id="ProtNLM"/>
    </source>
</evidence>
<dbReference type="AlphaFoldDB" id="A0A8T1WSZ2"/>
<keyword evidence="3" id="KW-1185">Reference proteome</keyword>
<comment type="caution">
    <text evidence="2">The sequence shown here is derived from an EMBL/GenBank/DDBJ whole genome shotgun (WGS) entry which is preliminary data.</text>
</comment>
<sequence length="120" mass="13766">MQCSRSVRLMATRDSCGVPNTQTYDDDDDDDDDIDSDEEDRMYSMQRLPSFNGKWDKKLLDDIAHVPGADKKIRGWNADELTPQQVKGLLGITNLDKSDPDVRTYLLFLASYMRTHNIVH</sequence>
<accession>A0A8T1WSZ2</accession>
<feature type="region of interest" description="Disordered" evidence="1">
    <location>
        <begin position="14"/>
        <end position="37"/>
    </location>
</feature>
<name>A0A8T1WSZ2_9STRA</name>
<organism evidence="2 3">
    <name type="scientific">Phytophthora boehmeriae</name>
    <dbReference type="NCBI Taxonomy" id="109152"/>
    <lineage>
        <taxon>Eukaryota</taxon>
        <taxon>Sar</taxon>
        <taxon>Stramenopiles</taxon>
        <taxon>Oomycota</taxon>
        <taxon>Peronosporomycetes</taxon>
        <taxon>Peronosporales</taxon>
        <taxon>Peronosporaceae</taxon>
        <taxon>Phytophthora</taxon>
    </lineage>
</organism>
<dbReference type="EMBL" id="JAGDFL010000208">
    <property type="protein sequence ID" value="KAG7395408.1"/>
    <property type="molecule type" value="Genomic_DNA"/>
</dbReference>
<reference evidence="2" key="1">
    <citation type="submission" date="2021-02" db="EMBL/GenBank/DDBJ databases">
        <authorList>
            <person name="Palmer J.M."/>
        </authorList>
    </citation>
    <scope>NUCLEOTIDE SEQUENCE</scope>
    <source>
        <strain evidence="2">SCRP23</strain>
    </source>
</reference>
<evidence type="ECO:0000313" key="3">
    <source>
        <dbReference type="Proteomes" id="UP000693981"/>
    </source>
</evidence>
<protein>
    <recommendedName>
        <fullName evidence="4">RxLR effector protein</fullName>
    </recommendedName>
</protein>
<evidence type="ECO:0000256" key="1">
    <source>
        <dbReference type="SAM" id="MobiDB-lite"/>
    </source>
</evidence>
<gene>
    <name evidence="2" type="ORF">PHYBOEH_003767</name>
</gene>
<feature type="compositionally biased region" description="Acidic residues" evidence="1">
    <location>
        <begin position="24"/>
        <end position="37"/>
    </location>
</feature>
<evidence type="ECO:0000313" key="2">
    <source>
        <dbReference type="EMBL" id="KAG7395408.1"/>
    </source>
</evidence>
<dbReference type="Proteomes" id="UP000693981">
    <property type="component" value="Unassembled WGS sequence"/>
</dbReference>
<proteinExistence type="predicted"/>